<dbReference type="AlphaFoldDB" id="A0A3M9L6P0"/>
<dbReference type="PANTHER" id="PTHR12227:SF0">
    <property type="entry name" value="GLYCERATE KINASE"/>
    <property type="match status" value="1"/>
</dbReference>
<dbReference type="InterPro" id="IPR037035">
    <property type="entry name" value="GK-like_C_sf"/>
</dbReference>
<dbReference type="OrthoDB" id="10741at2157"/>
<comment type="caution">
    <text evidence="2">The sequence shown here is derived from an EMBL/GenBank/DDBJ whole genome shotgun (WGS) entry which is preliminary data.</text>
</comment>
<dbReference type="InterPro" id="IPR039760">
    <property type="entry name" value="MOFRL_protein"/>
</dbReference>
<proteinExistence type="predicted"/>
<protein>
    <recommendedName>
        <fullName evidence="1">MOFRL domain-containing protein</fullName>
    </recommendedName>
</protein>
<evidence type="ECO:0000313" key="3">
    <source>
        <dbReference type="Proteomes" id="UP000267921"/>
    </source>
</evidence>
<dbReference type="SUPFAM" id="SSF82544">
    <property type="entry name" value="GckA/TtuD-like"/>
    <property type="match status" value="1"/>
</dbReference>
<evidence type="ECO:0000259" key="1">
    <source>
        <dbReference type="Pfam" id="PF05161"/>
    </source>
</evidence>
<reference evidence="2 3" key="1">
    <citation type="submission" date="2018-10" db="EMBL/GenBank/DDBJ databases">
        <title>Cultivation of a novel Methanohalophilus strain from Kebrit Deep of the Red Sea and a genomic comparison of members of the genus Methanohalophilus.</title>
        <authorList>
            <person name="Guan Y."/>
            <person name="Ngugi D.K."/>
            <person name="Stingl U."/>
        </authorList>
    </citation>
    <scope>NUCLEOTIDE SEQUENCE [LARGE SCALE GENOMIC DNA]</scope>
    <source>
        <strain evidence="2 3">DSM 3094</strain>
    </source>
</reference>
<dbReference type="Proteomes" id="UP000267921">
    <property type="component" value="Unassembled WGS sequence"/>
</dbReference>
<organism evidence="2 3">
    <name type="scientific">Methanohalophilus halophilus</name>
    <dbReference type="NCBI Taxonomy" id="2177"/>
    <lineage>
        <taxon>Archaea</taxon>
        <taxon>Methanobacteriati</taxon>
        <taxon>Methanobacteriota</taxon>
        <taxon>Stenosarchaea group</taxon>
        <taxon>Methanomicrobia</taxon>
        <taxon>Methanosarcinales</taxon>
        <taxon>Methanosarcinaceae</taxon>
        <taxon>Methanohalophilus</taxon>
    </lineage>
</organism>
<dbReference type="InterPro" id="IPR007835">
    <property type="entry name" value="MOFRL"/>
</dbReference>
<sequence>MVLERPACIIAGGETTVSVTGEGRGGRCQELALSFALQVNGLNNLLLLDAGTDGTDGPTDAAGAFADGHTVIRSKRAGIDALNMLLENDSYSFFKEIDDLFITGPTGANVMDIYILLISD</sequence>
<dbReference type="GO" id="GO:0005737">
    <property type="term" value="C:cytoplasm"/>
    <property type="evidence" value="ECO:0007669"/>
    <property type="project" value="TreeGrafter"/>
</dbReference>
<dbReference type="Pfam" id="PF05161">
    <property type="entry name" value="MOFRL"/>
    <property type="match status" value="1"/>
</dbReference>
<feature type="domain" description="MOFRL" evidence="1">
    <location>
        <begin position="7"/>
        <end position="112"/>
    </location>
</feature>
<dbReference type="Gene3D" id="3.40.1480.10">
    <property type="entry name" value="MOFRL domain"/>
    <property type="match status" value="1"/>
</dbReference>
<dbReference type="GO" id="GO:0008887">
    <property type="term" value="F:glycerate kinase activity"/>
    <property type="evidence" value="ECO:0007669"/>
    <property type="project" value="InterPro"/>
</dbReference>
<dbReference type="EMBL" id="RJJG01000004">
    <property type="protein sequence ID" value="RNI08981.1"/>
    <property type="molecule type" value="Genomic_DNA"/>
</dbReference>
<name>A0A3M9L6P0_9EURY</name>
<gene>
    <name evidence="2" type="ORF">EFE40_05810</name>
</gene>
<accession>A0A3M9L6P0</accession>
<dbReference type="PANTHER" id="PTHR12227">
    <property type="entry name" value="GLYCERATE KINASE"/>
    <property type="match status" value="1"/>
</dbReference>
<evidence type="ECO:0000313" key="2">
    <source>
        <dbReference type="EMBL" id="RNI08981.1"/>
    </source>
</evidence>